<dbReference type="Gene3D" id="3.40.50.720">
    <property type="entry name" value="NAD(P)-binding Rossmann-like Domain"/>
    <property type="match status" value="1"/>
</dbReference>
<evidence type="ECO:0000313" key="3">
    <source>
        <dbReference type="EMBL" id="NKE66078.1"/>
    </source>
</evidence>
<accession>A0A7X6DFI6</accession>
<proteinExistence type="predicted"/>
<evidence type="ECO:0000313" key="4">
    <source>
        <dbReference type="Proteomes" id="UP000521868"/>
    </source>
</evidence>
<sequence length="336" mass="36409">MIRAAIVGLGTWGQNLVRSVQGSSPAIQFVAAATRTPEKSREFAQLHGLRMLPDYDAVLADPGVDAVVLATPHSMHTEQIVAAAYAGKHVFSEKPLGLDAASAQRAAQACADRGVTLGVGYNWRFQPALQAIRRMIDDGSLGRVLHLEGNFCGPSAYRFPKGHWRHDPGEGPAGGMTGRGVHVIDAMLYLAGHIEQVTAQSFRLAQDFGMDDTTSMLLRFASGATGYLGTVIATPETWRLQVFGSKAWAEVGDVEHLHTWDLKVCTLDPENVTVKQRPVVHTFDKTSTERAELEHFARHAERRQPIVLPGGDAVHNVALLEAIMGSIRSDAPVRLA</sequence>
<evidence type="ECO:0000259" key="2">
    <source>
        <dbReference type="Pfam" id="PF22725"/>
    </source>
</evidence>
<dbReference type="Proteomes" id="UP000521868">
    <property type="component" value="Unassembled WGS sequence"/>
</dbReference>
<dbReference type="AlphaFoldDB" id="A0A7X6DFI6"/>
<evidence type="ECO:0000259" key="1">
    <source>
        <dbReference type="Pfam" id="PF01408"/>
    </source>
</evidence>
<comment type="caution">
    <text evidence="3">The sequence shown here is derived from an EMBL/GenBank/DDBJ whole genome shotgun (WGS) entry which is preliminary data.</text>
</comment>
<gene>
    <name evidence="3" type="ORF">RAMLITH_09620</name>
</gene>
<dbReference type="EMBL" id="VTOX01000002">
    <property type="protein sequence ID" value="NKE66078.1"/>
    <property type="molecule type" value="Genomic_DNA"/>
</dbReference>
<protein>
    <submittedName>
        <fullName evidence="3">Gfo/Idh/MocA family oxidoreductase</fullName>
    </submittedName>
</protein>
<feature type="domain" description="Gfo/Idh/MocA-like oxidoreductase N-terminal" evidence="1">
    <location>
        <begin position="2"/>
        <end position="121"/>
    </location>
</feature>
<dbReference type="PANTHER" id="PTHR43249">
    <property type="entry name" value="UDP-N-ACETYL-2-AMINO-2-DEOXY-D-GLUCURONATE OXIDASE"/>
    <property type="match status" value="1"/>
</dbReference>
<dbReference type="Gene3D" id="3.30.360.10">
    <property type="entry name" value="Dihydrodipicolinate Reductase, domain 2"/>
    <property type="match status" value="1"/>
</dbReference>
<feature type="domain" description="GFO/IDH/MocA-like oxidoreductase" evidence="2">
    <location>
        <begin position="130"/>
        <end position="249"/>
    </location>
</feature>
<dbReference type="InterPro" id="IPR052515">
    <property type="entry name" value="Gfo/Idh/MocA_Oxidoreductase"/>
</dbReference>
<organism evidence="3 4">
    <name type="scientific">Ramlibacter lithotrophicus</name>
    <dbReference type="NCBI Taxonomy" id="2606681"/>
    <lineage>
        <taxon>Bacteria</taxon>
        <taxon>Pseudomonadati</taxon>
        <taxon>Pseudomonadota</taxon>
        <taxon>Betaproteobacteria</taxon>
        <taxon>Burkholderiales</taxon>
        <taxon>Comamonadaceae</taxon>
        <taxon>Ramlibacter</taxon>
    </lineage>
</organism>
<dbReference type="SUPFAM" id="SSF51735">
    <property type="entry name" value="NAD(P)-binding Rossmann-fold domains"/>
    <property type="match status" value="1"/>
</dbReference>
<dbReference type="RefSeq" id="WP_168107146.1">
    <property type="nucleotide sequence ID" value="NZ_VTOX01000002.1"/>
</dbReference>
<name>A0A7X6DFI6_9BURK</name>
<dbReference type="Pfam" id="PF01408">
    <property type="entry name" value="GFO_IDH_MocA"/>
    <property type="match status" value="1"/>
</dbReference>
<dbReference type="InterPro" id="IPR036291">
    <property type="entry name" value="NAD(P)-bd_dom_sf"/>
</dbReference>
<dbReference type="GO" id="GO:0000166">
    <property type="term" value="F:nucleotide binding"/>
    <property type="evidence" value="ECO:0007669"/>
    <property type="project" value="InterPro"/>
</dbReference>
<reference evidence="3 4" key="1">
    <citation type="journal article" date="2020" name="Nature">
        <title>Bacterial chemolithoautotrophy via manganese oxidation.</title>
        <authorList>
            <person name="Yu H."/>
            <person name="Leadbetter J.R."/>
        </authorList>
    </citation>
    <scope>NUCLEOTIDE SEQUENCE [LARGE SCALE GENOMIC DNA]</scope>
    <source>
        <strain evidence="3 4">RBP-1</strain>
    </source>
</reference>
<dbReference type="Pfam" id="PF22725">
    <property type="entry name" value="GFO_IDH_MocA_C3"/>
    <property type="match status" value="1"/>
</dbReference>
<dbReference type="PANTHER" id="PTHR43249:SF1">
    <property type="entry name" value="D-GLUCOSIDE 3-DEHYDROGENASE"/>
    <property type="match status" value="1"/>
</dbReference>
<dbReference type="SUPFAM" id="SSF55347">
    <property type="entry name" value="Glyceraldehyde-3-phosphate dehydrogenase-like, C-terminal domain"/>
    <property type="match status" value="1"/>
</dbReference>
<keyword evidence="4" id="KW-1185">Reference proteome</keyword>
<dbReference type="InterPro" id="IPR055170">
    <property type="entry name" value="GFO_IDH_MocA-like_dom"/>
</dbReference>
<dbReference type="InterPro" id="IPR000683">
    <property type="entry name" value="Gfo/Idh/MocA-like_OxRdtase_N"/>
</dbReference>